<proteinExistence type="predicted"/>
<dbReference type="AlphaFoldDB" id="A0A081NE61"/>
<keyword evidence="1" id="KW-1133">Transmembrane helix</keyword>
<evidence type="ECO:0000313" key="2">
    <source>
        <dbReference type="EMBL" id="KEQ16734.1"/>
    </source>
</evidence>
<keyword evidence="1" id="KW-0472">Membrane</keyword>
<dbReference type="EMBL" id="JOKH01000004">
    <property type="protein sequence ID" value="KEQ16734.1"/>
    <property type="molecule type" value="Genomic_DNA"/>
</dbReference>
<feature type="transmembrane region" description="Helical" evidence="1">
    <location>
        <begin position="63"/>
        <end position="83"/>
    </location>
</feature>
<dbReference type="Proteomes" id="UP000028073">
    <property type="component" value="Unassembled WGS sequence"/>
</dbReference>
<name>A0A081NE61_9GAMM</name>
<dbReference type="eggNOG" id="ENOG50331RZ">
    <property type="taxonomic scope" value="Bacteria"/>
</dbReference>
<dbReference type="RefSeq" id="WP_034838783.1">
    <property type="nucleotide sequence ID" value="NZ_JOKH01000004.1"/>
</dbReference>
<feature type="transmembrane region" description="Helical" evidence="1">
    <location>
        <begin position="6"/>
        <end position="27"/>
    </location>
</feature>
<accession>A0A081NE61</accession>
<protein>
    <submittedName>
        <fullName evidence="2">Uncharacterized protein</fullName>
    </submittedName>
</protein>
<evidence type="ECO:0000313" key="3">
    <source>
        <dbReference type="Proteomes" id="UP000028073"/>
    </source>
</evidence>
<reference evidence="2 3" key="1">
    <citation type="submission" date="2014-06" db="EMBL/GenBank/DDBJ databases">
        <title>Whole Genome Sequences of Three Symbiotic Endozoicomonas Bacteria.</title>
        <authorList>
            <person name="Neave M.J."/>
            <person name="Apprill A."/>
            <person name="Voolstra C.R."/>
        </authorList>
    </citation>
    <scope>NUCLEOTIDE SEQUENCE [LARGE SCALE GENOMIC DNA]</scope>
    <source>
        <strain evidence="2 3">DSM 25634</strain>
    </source>
</reference>
<dbReference type="STRING" id="1137799.GZ78_18750"/>
<evidence type="ECO:0000256" key="1">
    <source>
        <dbReference type="SAM" id="Phobius"/>
    </source>
</evidence>
<organism evidence="2 3">
    <name type="scientific">Endozoicomonas numazuensis</name>
    <dbReference type="NCBI Taxonomy" id="1137799"/>
    <lineage>
        <taxon>Bacteria</taxon>
        <taxon>Pseudomonadati</taxon>
        <taxon>Pseudomonadota</taxon>
        <taxon>Gammaproteobacteria</taxon>
        <taxon>Oceanospirillales</taxon>
        <taxon>Endozoicomonadaceae</taxon>
        <taxon>Endozoicomonas</taxon>
    </lineage>
</organism>
<comment type="caution">
    <text evidence="2">The sequence shown here is derived from an EMBL/GenBank/DDBJ whole genome shotgun (WGS) entry which is preliminary data.</text>
</comment>
<feature type="transmembrane region" description="Helical" evidence="1">
    <location>
        <begin position="89"/>
        <end position="111"/>
    </location>
</feature>
<keyword evidence="3" id="KW-1185">Reference proteome</keyword>
<sequence length="139" mass="16067">MEVANSLFYSVLGAAIWAICTKLYSVYRKKNIEESLKVLKLEKELLSAMEESSIEMNKSSFRMIFALSIVFGAANLLPATILFSNQEWGYIATYSEMIMWGVFIGLACRFWKRHDDLRNFGKAMERFDIKIDKLNSKLK</sequence>
<gene>
    <name evidence="2" type="ORF">GZ78_18750</name>
</gene>
<dbReference type="OrthoDB" id="6199154at2"/>
<keyword evidence="1" id="KW-0812">Transmembrane</keyword>